<feature type="transmembrane region" description="Helical" evidence="7">
    <location>
        <begin position="785"/>
        <end position="808"/>
    </location>
</feature>
<accession>A0A6P1TTC4</accession>
<feature type="transmembrane region" description="Helical" evidence="7">
    <location>
        <begin position="820"/>
        <end position="844"/>
    </location>
</feature>
<dbReference type="GO" id="GO:0022857">
    <property type="term" value="F:transmembrane transporter activity"/>
    <property type="evidence" value="ECO:0007669"/>
    <property type="project" value="TreeGrafter"/>
</dbReference>
<evidence type="ECO:0000259" key="8">
    <source>
        <dbReference type="PROSITE" id="PS50928"/>
    </source>
</evidence>
<gene>
    <name evidence="9" type="ORF">Ana3638_24400</name>
</gene>
<feature type="transmembrane region" description="Helical" evidence="7">
    <location>
        <begin position="367"/>
        <end position="387"/>
    </location>
</feature>
<sequence length="862" mass="97915">MIKVANKKVIYRLSFRSFKANRIRNIVAILAIILTTLLFTSLFTVAVSMNYSIQQQYMRMAGGSAHGSFKYLNKEQADRLKADPLIKEYGMSLMLSMPEEAPFNKHHTEIRYSDKNEAKLYFSYPTTGKMPEDKMELATDTAVLDLLGIPHKIGEKVNLTFPVGERTVTDTFTLCGFWQTDEASLASQIWLSESYVEGQLKDYKPRASGYESIGTWNLDVMFANSRNIEANLRKITEENGYNFVDQSASNYLATGVNWAYTSTHLNKEDTIMMVAAITAVILLIIFTGYLIIYNIFQISVSGDIRFYGLLKTIGTTPKQIKRLVRNQAFFLSCFGIPVGLLTGFIIGNKLTPVIMNIMTNKRSFTAYNPWIFIGAALFSVITVGISCNKPGILASRVSPIEAVRYTERANGKKQYKNSRNGGKVYNMALANLALSRKKTVLVIISLSLSVILLNCTYTFTKGFDMDKFLDKFVITDFIVGHSDYFQCRFGSEDQKVTDSMINAINAQTGITESGRVYGSTFISNTSLEENDFKQFFGWYPKEAMESSLKDKDENGKISTDVDLYGLEDLPMKQLTLLKGKLDREKMKSGHYLALVVFPDDYGKPNLQDAIYDVGEKVKIHYCTDYKYSEDGKLTEYNGWDEEYEVIAVVMMPHNMSLRAYGDVPFITSAKTFIKDTGTENTMIYMYNVDKEHTKQMENFIKDYTDKQEPDMNYESKASYVNQFSTFRNMFLLVGSILSFIVGIVGILNFINAVLTSIMTRRREFAMLQSIGMTGKQLKKMLLFEGLFYSIVSILVSLVISVLIGYIALKPIENIMWFFTFRLNIMPIVILLPVFLVIGIIIPLLSYRMTNRKSIVERLREAE</sequence>
<name>A0A6P1TTC4_9FIRM</name>
<evidence type="ECO:0000256" key="3">
    <source>
        <dbReference type="ARBA" id="ARBA00022692"/>
    </source>
</evidence>
<evidence type="ECO:0000313" key="10">
    <source>
        <dbReference type="Proteomes" id="UP000464314"/>
    </source>
</evidence>
<evidence type="ECO:0000256" key="7">
    <source>
        <dbReference type="SAM" id="Phobius"/>
    </source>
</evidence>
<dbReference type="InterPro" id="IPR000515">
    <property type="entry name" value="MetI-like"/>
</dbReference>
<dbReference type="Proteomes" id="UP000464314">
    <property type="component" value="Chromosome"/>
</dbReference>
<feature type="transmembrane region" description="Helical" evidence="7">
    <location>
        <begin position="729"/>
        <end position="754"/>
    </location>
</feature>
<feature type="transmembrane region" description="Helical" evidence="7">
    <location>
        <begin position="26"/>
        <end position="49"/>
    </location>
</feature>
<evidence type="ECO:0000256" key="4">
    <source>
        <dbReference type="ARBA" id="ARBA00022989"/>
    </source>
</evidence>
<keyword evidence="3 7" id="KW-0812">Transmembrane</keyword>
<comment type="subcellular location">
    <subcellularLocation>
        <location evidence="1">Cell membrane</location>
        <topology evidence="1">Multi-pass membrane protein</topology>
    </subcellularLocation>
</comment>
<evidence type="ECO:0000256" key="5">
    <source>
        <dbReference type="ARBA" id="ARBA00023136"/>
    </source>
</evidence>
<feature type="domain" description="ABC transmembrane type-1" evidence="8">
    <location>
        <begin position="782"/>
        <end position="862"/>
    </location>
</feature>
<dbReference type="PANTHER" id="PTHR30572">
    <property type="entry name" value="MEMBRANE COMPONENT OF TRANSPORTER-RELATED"/>
    <property type="match status" value="1"/>
</dbReference>
<dbReference type="KEGG" id="anr:Ana3638_24400"/>
<dbReference type="InterPro" id="IPR050250">
    <property type="entry name" value="Macrolide_Exporter_MacB"/>
</dbReference>
<dbReference type="PANTHER" id="PTHR30572:SF4">
    <property type="entry name" value="ABC TRANSPORTER PERMEASE YTRF"/>
    <property type="match status" value="1"/>
</dbReference>
<reference evidence="9 10" key="1">
    <citation type="submission" date="2020-01" db="EMBL/GenBank/DDBJ databases">
        <title>Genome analysis of Anaerocolumna sp. CBA3638.</title>
        <authorList>
            <person name="Kim J."/>
            <person name="Roh S.W."/>
        </authorList>
    </citation>
    <scope>NUCLEOTIDE SEQUENCE [LARGE SCALE GENOMIC DNA]</scope>
    <source>
        <strain evidence="9 10">CBA3638</strain>
    </source>
</reference>
<evidence type="ECO:0000256" key="2">
    <source>
        <dbReference type="ARBA" id="ARBA00022475"/>
    </source>
</evidence>
<protein>
    <submittedName>
        <fullName evidence="9">FtsX-like permease family protein</fullName>
    </submittedName>
</protein>
<keyword evidence="5 7" id="KW-0472">Membrane</keyword>
<dbReference type="InterPro" id="IPR003838">
    <property type="entry name" value="ABC3_permease_C"/>
</dbReference>
<feature type="transmembrane region" description="Helical" evidence="7">
    <location>
        <begin position="440"/>
        <end position="459"/>
    </location>
</feature>
<keyword evidence="2" id="KW-1003">Cell membrane</keyword>
<dbReference type="EMBL" id="CP048000">
    <property type="protein sequence ID" value="QHQ63532.1"/>
    <property type="molecule type" value="Genomic_DNA"/>
</dbReference>
<keyword evidence="4 7" id="KW-1133">Transmembrane helix</keyword>
<feature type="transmembrane region" description="Helical" evidence="7">
    <location>
        <begin position="271"/>
        <end position="296"/>
    </location>
</feature>
<keyword evidence="10" id="KW-1185">Reference proteome</keyword>
<evidence type="ECO:0000256" key="6">
    <source>
        <dbReference type="ARBA" id="ARBA00038076"/>
    </source>
</evidence>
<feature type="transmembrane region" description="Helical" evidence="7">
    <location>
        <begin position="328"/>
        <end position="347"/>
    </location>
</feature>
<dbReference type="AlphaFoldDB" id="A0A6P1TTC4"/>
<comment type="similarity">
    <text evidence="6">Belongs to the ABC-4 integral membrane protein family.</text>
</comment>
<dbReference type="PROSITE" id="PS50928">
    <property type="entry name" value="ABC_TM1"/>
    <property type="match status" value="1"/>
</dbReference>
<dbReference type="InterPro" id="IPR023298">
    <property type="entry name" value="ATPase_P-typ_TM_dom_sf"/>
</dbReference>
<dbReference type="Pfam" id="PF02687">
    <property type="entry name" value="FtsX"/>
    <property type="match status" value="2"/>
</dbReference>
<dbReference type="SUPFAM" id="SSF81665">
    <property type="entry name" value="Calcium ATPase, transmembrane domain M"/>
    <property type="match status" value="1"/>
</dbReference>
<dbReference type="GO" id="GO:0005886">
    <property type="term" value="C:plasma membrane"/>
    <property type="evidence" value="ECO:0007669"/>
    <property type="project" value="UniProtKB-SubCell"/>
</dbReference>
<proteinExistence type="inferred from homology"/>
<dbReference type="RefSeq" id="WP_161840343.1">
    <property type="nucleotide sequence ID" value="NZ_CP048000.1"/>
</dbReference>
<evidence type="ECO:0000256" key="1">
    <source>
        <dbReference type="ARBA" id="ARBA00004651"/>
    </source>
</evidence>
<organism evidence="9 10">
    <name type="scientific">Anaerocolumna sedimenticola</name>
    <dbReference type="NCBI Taxonomy" id="2696063"/>
    <lineage>
        <taxon>Bacteria</taxon>
        <taxon>Bacillati</taxon>
        <taxon>Bacillota</taxon>
        <taxon>Clostridia</taxon>
        <taxon>Lachnospirales</taxon>
        <taxon>Lachnospiraceae</taxon>
        <taxon>Anaerocolumna</taxon>
    </lineage>
</organism>
<evidence type="ECO:0000313" key="9">
    <source>
        <dbReference type="EMBL" id="QHQ63532.1"/>
    </source>
</evidence>